<dbReference type="Gene3D" id="3.90.550.10">
    <property type="entry name" value="Spore Coat Polysaccharide Biosynthesis Protein SpsA, Chain A"/>
    <property type="match status" value="1"/>
</dbReference>
<accession>A0A9W6HJC2</accession>
<dbReference type="Pfam" id="PF02709">
    <property type="entry name" value="Glyco_transf_7C"/>
    <property type="match status" value="1"/>
</dbReference>
<keyword evidence="3" id="KW-0328">Glycosyltransferase</keyword>
<reference evidence="7" key="2">
    <citation type="submission" date="2023-01" db="EMBL/GenBank/DDBJ databases">
        <authorList>
            <person name="Sun Q."/>
            <person name="Evtushenko L."/>
        </authorList>
    </citation>
    <scope>NUCLEOTIDE SEQUENCE</scope>
    <source>
        <strain evidence="7">VKM Ac-1447</strain>
    </source>
</reference>
<reference evidence="7" key="1">
    <citation type="journal article" date="2014" name="Int. J. Syst. Evol. Microbiol.">
        <title>Complete genome sequence of Corynebacterium casei LMG S-19264T (=DSM 44701T), isolated from a smear-ripened cheese.</title>
        <authorList>
            <consortium name="US DOE Joint Genome Institute (JGI-PGF)"/>
            <person name="Walter F."/>
            <person name="Albersmeier A."/>
            <person name="Kalinowski J."/>
            <person name="Ruckert C."/>
        </authorList>
    </citation>
    <scope>NUCLEOTIDE SEQUENCE</scope>
    <source>
        <strain evidence="7">VKM Ac-1447</strain>
    </source>
</reference>
<comment type="pathway">
    <text evidence="1">Cell wall biogenesis; cell wall polysaccharide biosynthesis.</text>
</comment>
<dbReference type="EMBL" id="BSEO01000014">
    <property type="protein sequence ID" value="GLJ80873.1"/>
    <property type="molecule type" value="Genomic_DNA"/>
</dbReference>
<dbReference type="PANTHER" id="PTHR43179">
    <property type="entry name" value="RHAMNOSYLTRANSFERASE WBBL"/>
    <property type="match status" value="1"/>
</dbReference>
<dbReference type="Pfam" id="PF00535">
    <property type="entry name" value="Glycos_transf_2"/>
    <property type="match status" value="1"/>
</dbReference>
<evidence type="ECO:0000313" key="8">
    <source>
        <dbReference type="Proteomes" id="UP001142317"/>
    </source>
</evidence>
<protein>
    <recommendedName>
        <fullName evidence="9">Glycosyltransferase</fullName>
    </recommendedName>
</protein>
<proteinExistence type="inferred from homology"/>
<evidence type="ECO:0000259" key="6">
    <source>
        <dbReference type="Pfam" id="PF02709"/>
    </source>
</evidence>
<comment type="similarity">
    <text evidence="2">Belongs to the glycosyltransferase 2 family.</text>
</comment>
<comment type="caution">
    <text evidence="7">The sequence shown here is derived from an EMBL/GenBank/DDBJ whole genome shotgun (WGS) entry which is preliminary data.</text>
</comment>
<feature type="domain" description="Glycosyltransferase 2-like" evidence="5">
    <location>
        <begin position="34"/>
        <end position="147"/>
    </location>
</feature>
<dbReference type="Proteomes" id="UP001142317">
    <property type="component" value="Unassembled WGS sequence"/>
</dbReference>
<evidence type="ECO:0000256" key="2">
    <source>
        <dbReference type="ARBA" id="ARBA00006739"/>
    </source>
</evidence>
<dbReference type="GO" id="GO:0016757">
    <property type="term" value="F:glycosyltransferase activity"/>
    <property type="evidence" value="ECO:0007669"/>
    <property type="project" value="UniProtKB-KW"/>
</dbReference>
<evidence type="ECO:0008006" key="9">
    <source>
        <dbReference type="Google" id="ProtNLM"/>
    </source>
</evidence>
<name>A0A9W6HJC2_9MICO</name>
<evidence type="ECO:0000313" key="7">
    <source>
        <dbReference type="EMBL" id="GLJ80873.1"/>
    </source>
</evidence>
<evidence type="ECO:0000259" key="5">
    <source>
        <dbReference type="Pfam" id="PF00535"/>
    </source>
</evidence>
<gene>
    <name evidence="7" type="ORF">GCM10017586_25560</name>
</gene>
<feature type="domain" description="Galactosyltransferase C-terminal" evidence="6">
    <location>
        <begin position="188"/>
        <end position="240"/>
    </location>
</feature>
<dbReference type="AlphaFoldDB" id="A0A9W6HJC2"/>
<dbReference type="InterPro" id="IPR027791">
    <property type="entry name" value="Galactosyl_T_C"/>
</dbReference>
<sequence>MSRGASAAPSGVPLPGNRWDRLDGVWPDEPPFVSVIVAHYRQPDELARTLAALRRQDHPADRLQIVVADDGSPEPPRVPEGVELVRQADEGFRLAAVRNLGARRARGDVLVFLDADTAPEPAFVRELTRLPALAPDCVTVGRRRHADLRGVDVDRLAESAAERALPEPAWLTDAYRRSGDLLRADDRSYRHVIGAVIACSRTMFDASGGFDESFTAYGGEDWEWTYRAWLQGAVLAHVPAAIAWHDGPDAAGRDDGALANRNAEAIRLADLIPIAGSAGRGLRSGRVDIAVAAPGGASPGQRFVSLDSALAALPAARAAARPAETATGGGAAGAGSDDAFDRVRVLVELLRPLRVDGGDLAAAIDRLDTEQLGSLTLLSPEGEPLVRLTATRARAREERWGRDDLFPTAEAAAPGIRPLAEEPDVAAYLGGWG</sequence>
<keyword evidence="4" id="KW-0808">Transferase</keyword>
<dbReference type="RefSeq" id="WP_210007051.1">
    <property type="nucleotide sequence ID" value="NZ_BSEO01000014.1"/>
</dbReference>
<evidence type="ECO:0000256" key="3">
    <source>
        <dbReference type="ARBA" id="ARBA00022676"/>
    </source>
</evidence>
<organism evidence="7 8">
    <name type="scientific">Microbacterium imperiale</name>
    <dbReference type="NCBI Taxonomy" id="33884"/>
    <lineage>
        <taxon>Bacteria</taxon>
        <taxon>Bacillati</taxon>
        <taxon>Actinomycetota</taxon>
        <taxon>Actinomycetes</taxon>
        <taxon>Micrococcales</taxon>
        <taxon>Microbacteriaceae</taxon>
        <taxon>Microbacterium</taxon>
    </lineage>
</organism>
<dbReference type="InterPro" id="IPR029044">
    <property type="entry name" value="Nucleotide-diphossugar_trans"/>
</dbReference>
<evidence type="ECO:0000256" key="1">
    <source>
        <dbReference type="ARBA" id="ARBA00004776"/>
    </source>
</evidence>
<keyword evidence="8" id="KW-1185">Reference proteome</keyword>
<dbReference type="SUPFAM" id="SSF53448">
    <property type="entry name" value="Nucleotide-diphospho-sugar transferases"/>
    <property type="match status" value="1"/>
</dbReference>
<dbReference type="InterPro" id="IPR001173">
    <property type="entry name" value="Glyco_trans_2-like"/>
</dbReference>
<dbReference type="PANTHER" id="PTHR43179:SF12">
    <property type="entry name" value="GALACTOFURANOSYLTRANSFERASE GLFT2"/>
    <property type="match status" value="1"/>
</dbReference>
<evidence type="ECO:0000256" key="4">
    <source>
        <dbReference type="ARBA" id="ARBA00022679"/>
    </source>
</evidence>